<dbReference type="Proteomes" id="UP001206595">
    <property type="component" value="Unassembled WGS sequence"/>
</dbReference>
<keyword evidence="1" id="KW-1133">Transmembrane helix</keyword>
<evidence type="ECO:0000313" key="3">
    <source>
        <dbReference type="Proteomes" id="UP001206595"/>
    </source>
</evidence>
<keyword evidence="3" id="KW-1185">Reference proteome</keyword>
<keyword evidence="1" id="KW-0472">Membrane</keyword>
<dbReference type="RefSeq" id="XP_051445989.1">
    <property type="nucleotide sequence ID" value="XM_051587864.1"/>
</dbReference>
<reference evidence="2" key="2">
    <citation type="journal article" date="2022" name="Proc. Natl. Acad. Sci. U.S.A.">
        <title>Diploid-dominant life cycles characterize the early evolution of Fungi.</title>
        <authorList>
            <person name="Amses K.R."/>
            <person name="Simmons D.R."/>
            <person name="Longcore J.E."/>
            <person name="Mondo S.J."/>
            <person name="Seto K."/>
            <person name="Jeronimo G.H."/>
            <person name="Bonds A.E."/>
            <person name="Quandt C.A."/>
            <person name="Davis W.J."/>
            <person name="Chang Y."/>
            <person name="Federici B.A."/>
            <person name="Kuo A."/>
            <person name="LaButti K."/>
            <person name="Pangilinan J."/>
            <person name="Andreopoulos W."/>
            <person name="Tritt A."/>
            <person name="Riley R."/>
            <person name="Hundley H."/>
            <person name="Johnson J."/>
            <person name="Lipzen A."/>
            <person name="Barry K."/>
            <person name="Lang B.F."/>
            <person name="Cuomo C.A."/>
            <person name="Buchler N.E."/>
            <person name="Grigoriev I.V."/>
            <person name="Spatafora J.W."/>
            <person name="Stajich J.E."/>
            <person name="James T.Y."/>
        </authorList>
    </citation>
    <scope>NUCLEOTIDE SEQUENCE</scope>
    <source>
        <strain evidence="2">AG</strain>
    </source>
</reference>
<gene>
    <name evidence="2" type="ORF">K450DRAFT_234068</name>
</gene>
<sequence>MCTNVFRPYIICCCVVVFFTNLFYSARNWPARKYNGSTATRQLLRNKSRILSFGRLFFFFNYRQESLSFVCFALLKHSFHRWSNLLCTRKKKNKKSVLI</sequence>
<protein>
    <submittedName>
        <fullName evidence="2">Uncharacterized protein</fullName>
    </submittedName>
</protein>
<name>A0AAD5EDH1_UMBRA</name>
<accession>A0AAD5EDH1</accession>
<organism evidence="2 3">
    <name type="scientific">Umbelopsis ramanniana AG</name>
    <dbReference type="NCBI Taxonomy" id="1314678"/>
    <lineage>
        <taxon>Eukaryota</taxon>
        <taxon>Fungi</taxon>
        <taxon>Fungi incertae sedis</taxon>
        <taxon>Mucoromycota</taxon>
        <taxon>Mucoromycotina</taxon>
        <taxon>Umbelopsidomycetes</taxon>
        <taxon>Umbelopsidales</taxon>
        <taxon>Umbelopsidaceae</taxon>
        <taxon>Umbelopsis</taxon>
    </lineage>
</organism>
<dbReference type="EMBL" id="MU620908">
    <property type="protein sequence ID" value="KAI8580985.1"/>
    <property type="molecule type" value="Genomic_DNA"/>
</dbReference>
<evidence type="ECO:0000313" key="2">
    <source>
        <dbReference type="EMBL" id="KAI8580985.1"/>
    </source>
</evidence>
<dbReference type="AlphaFoldDB" id="A0AAD5EDH1"/>
<dbReference type="GeneID" id="75913209"/>
<evidence type="ECO:0000256" key="1">
    <source>
        <dbReference type="SAM" id="Phobius"/>
    </source>
</evidence>
<keyword evidence="1" id="KW-0812">Transmembrane</keyword>
<reference evidence="2" key="1">
    <citation type="submission" date="2021-06" db="EMBL/GenBank/DDBJ databases">
        <authorList>
            <consortium name="DOE Joint Genome Institute"/>
            <person name="Mondo S.J."/>
            <person name="Amses K.R."/>
            <person name="Simmons D.R."/>
            <person name="Longcore J.E."/>
            <person name="Seto K."/>
            <person name="Alves G.H."/>
            <person name="Bonds A.E."/>
            <person name="Quandt C.A."/>
            <person name="Davis W.J."/>
            <person name="Chang Y."/>
            <person name="Letcher P.M."/>
            <person name="Powell M.J."/>
            <person name="Kuo A."/>
            <person name="Labutti K."/>
            <person name="Pangilinan J."/>
            <person name="Andreopoulos W."/>
            <person name="Tritt A."/>
            <person name="Riley R."/>
            <person name="Hundley H."/>
            <person name="Johnson J."/>
            <person name="Lipzen A."/>
            <person name="Barry K."/>
            <person name="Berbee M.L."/>
            <person name="Buchler N.E."/>
            <person name="Grigoriev I.V."/>
            <person name="Spatafora J.W."/>
            <person name="Stajich J.E."/>
            <person name="James T.Y."/>
        </authorList>
    </citation>
    <scope>NUCLEOTIDE SEQUENCE</scope>
    <source>
        <strain evidence="2">AG</strain>
    </source>
</reference>
<proteinExistence type="predicted"/>
<comment type="caution">
    <text evidence="2">The sequence shown here is derived from an EMBL/GenBank/DDBJ whole genome shotgun (WGS) entry which is preliminary data.</text>
</comment>
<feature type="transmembrane region" description="Helical" evidence="1">
    <location>
        <begin position="6"/>
        <end position="24"/>
    </location>
</feature>